<comment type="similarity">
    <text evidence="1 7">Belongs to the pseudouridine synthase RsuA family.</text>
</comment>
<dbReference type="EMBL" id="JAUZVZ010000008">
    <property type="protein sequence ID" value="MDP4535954.1"/>
    <property type="molecule type" value="Genomic_DNA"/>
</dbReference>
<dbReference type="EC" id="5.4.99.-" evidence="7"/>
<evidence type="ECO:0000256" key="6">
    <source>
        <dbReference type="PROSITE-ProRule" id="PRU00182"/>
    </source>
</evidence>
<evidence type="ECO:0000256" key="3">
    <source>
        <dbReference type="ARBA" id="ARBA00023235"/>
    </source>
</evidence>
<dbReference type="InterPro" id="IPR000748">
    <property type="entry name" value="PsdUridine_synth_RsuA/RluB/E/F"/>
</dbReference>
<dbReference type="Pfam" id="PF00849">
    <property type="entry name" value="PseudoU_synth_2"/>
    <property type="match status" value="1"/>
</dbReference>
<keyword evidence="2 6" id="KW-0694">RNA-binding</keyword>
<dbReference type="PROSITE" id="PS50889">
    <property type="entry name" value="S4"/>
    <property type="match status" value="1"/>
</dbReference>
<keyword evidence="3 7" id="KW-0413">Isomerase</keyword>
<dbReference type="Proteomes" id="UP001231616">
    <property type="component" value="Unassembled WGS sequence"/>
</dbReference>
<evidence type="ECO:0000256" key="2">
    <source>
        <dbReference type="ARBA" id="ARBA00022884"/>
    </source>
</evidence>
<comment type="catalytic activity">
    <reaction evidence="4">
        <text>uridine(516) in 16S rRNA = pseudouridine(516) in 16S rRNA</text>
        <dbReference type="Rhea" id="RHEA:38867"/>
        <dbReference type="Rhea" id="RHEA-COMP:10089"/>
        <dbReference type="Rhea" id="RHEA-COMP:10090"/>
        <dbReference type="ChEBI" id="CHEBI:65314"/>
        <dbReference type="ChEBI" id="CHEBI:65315"/>
        <dbReference type="EC" id="5.4.99.19"/>
    </reaction>
</comment>
<dbReference type="NCBIfam" id="NF008097">
    <property type="entry name" value="PRK10839.1"/>
    <property type="match status" value="1"/>
</dbReference>
<evidence type="ECO:0000256" key="5">
    <source>
        <dbReference type="ARBA" id="ARBA00037590"/>
    </source>
</evidence>
<dbReference type="SUPFAM" id="SSF55120">
    <property type="entry name" value="Pseudouridine synthase"/>
    <property type="match status" value="1"/>
</dbReference>
<dbReference type="Gene3D" id="3.10.290.10">
    <property type="entry name" value="RNA-binding S4 domain"/>
    <property type="match status" value="1"/>
</dbReference>
<evidence type="ECO:0000313" key="10">
    <source>
        <dbReference type="Proteomes" id="UP001231616"/>
    </source>
</evidence>
<dbReference type="CDD" id="cd00165">
    <property type="entry name" value="S4"/>
    <property type="match status" value="1"/>
</dbReference>
<evidence type="ECO:0000256" key="1">
    <source>
        <dbReference type="ARBA" id="ARBA00008348"/>
    </source>
</evidence>
<dbReference type="InterPro" id="IPR020094">
    <property type="entry name" value="TruA/RsuA/RluB/E/F_N"/>
</dbReference>
<evidence type="ECO:0000256" key="4">
    <source>
        <dbReference type="ARBA" id="ARBA00036749"/>
    </source>
</evidence>
<comment type="function">
    <text evidence="5">Responsible for synthesis of pseudouridine from uracil-516 in 16S ribosomal RNA.</text>
</comment>
<dbReference type="Gene3D" id="3.30.70.580">
    <property type="entry name" value="Pseudouridine synthase I, catalytic domain, N-terminal subdomain"/>
    <property type="match status" value="1"/>
</dbReference>
<dbReference type="PROSITE" id="PS01149">
    <property type="entry name" value="PSI_RSU"/>
    <property type="match status" value="1"/>
</dbReference>
<proteinExistence type="inferred from homology"/>
<dbReference type="InterPro" id="IPR018496">
    <property type="entry name" value="PsdUridine_synth_RsuA/RluB_CS"/>
</dbReference>
<evidence type="ECO:0000256" key="7">
    <source>
        <dbReference type="RuleBase" id="RU003887"/>
    </source>
</evidence>
<sequence>MRLDKYLSASTGLTRSQATKVIRQKRVTVNGLLAKQSAMQLPADAVVELDDQVVAPTGPRYIVLHKPAGYVCSSDDPEHPTVMQLLDEPLLEKLNPVGRLDLDTTGLLLITDDGQWLHRITSPKHHVAKTYRVWLADPIPASAVQAFADGVLLRGEKDLTLPAELNIVAEQEALLTIHEGRYHQVKRMFAAIGNKVVRLHREKIGDFQLPDDLVEGEYRELNLSEIELIES</sequence>
<dbReference type="SUPFAM" id="SSF55174">
    <property type="entry name" value="Alpha-L RNA-binding motif"/>
    <property type="match status" value="1"/>
</dbReference>
<dbReference type="RefSeq" id="WP_305893220.1">
    <property type="nucleotide sequence ID" value="NZ_JAUZVZ010000008.1"/>
</dbReference>
<evidence type="ECO:0000259" key="8">
    <source>
        <dbReference type="SMART" id="SM00363"/>
    </source>
</evidence>
<name>A0ABT9GY12_9GAMM</name>
<dbReference type="PANTHER" id="PTHR47683:SF4">
    <property type="entry name" value="PSEUDOURIDINE SYNTHASE"/>
    <property type="match status" value="1"/>
</dbReference>
<dbReference type="SMART" id="SM00363">
    <property type="entry name" value="S4"/>
    <property type="match status" value="1"/>
</dbReference>
<dbReference type="Gene3D" id="3.30.70.1560">
    <property type="entry name" value="Alpha-L RNA-binding motif"/>
    <property type="match status" value="1"/>
</dbReference>
<organism evidence="9 10">
    <name type="scientific">Alkalimonas collagenimarina</name>
    <dbReference type="NCBI Taxonomy" id="400390"/>
    <lineage>
        <taxon>Bacteria</taxon>
        <taxon>Pseudomonadati</taxon>
        <taxon>Pseudomonadota</taxon>
        <taxon>Gammaproteobacteria</taxon>
        <taxon>Alkalimonas</taxon>
    </lineage>
</organism>
<dbReference type="Pfam" id="PF01479">
    <property type="entry name" value="S4"/>
    <property type="match status" value="1"/>
</dbReference>
<protein>
    <recommendedName>
        <fullName evidence="7">Pseudouridine synthase</fullName>
        <ecNumber evidence="7">5.4.99.-</ecNumber>
    </recommendedName>
</protein>
<dbReference type="CDD" id="cd02553">
    <property type="entry name" value="PseudoU_synth_RsuA"/>
    <property type="match status" value="1"/>
</dbReference>
<dbReference type="InterPro" id="IPR050343">
    <property type="entry name" value="RsuA_PseudoU_synthase"/>
</dbReference>
<keyword evidence="10" id="KW-1185">Reference proteome</keyword>
<dbReference type="InterPro" id="IPR020103">
    <property type="entry name" value="PsdUridine_synth_cat_dom_sf"/>
</dbReference>
<accession>A0ABT9GY12</accession>
<comment type="caution">
    <text evidence="9">The sequence shown here is derived from an EMBL/GenBank/DDBJ whole genome shotgun (WGS) entry which is preliminary data.</text>
</comment>
<dbReference type="InterPro" id="IPR006145">
    <property type="entry name" value="PsdUridine_synth_RsuA/RluA"/>
</dbReference>
<dbReference type="InterPro" id="IPR036986">
    <property type="entry name" value="S4_RNA-bd_sf"/>
</dbReference>
<dbReference type="InterPro" id="IPR042092">
    <property type="entry name" value="PsdUridine_s_RsuA/RluB/E/F_cat"/>
</dbReference>
<feature type="domain" description="RNA-binding S4" evidence="8">
    <location>
        <begin position="1"/>
        <end position="63"/>
    </location>
</feature>
<dbReference type="PANTHER" id="PTHR47683">
    <property type="entry name" value="PSEUDOURIDINE SYNTHASE FAMILY PROTEIN-RELATED"/>
    <property type="match status" value="1"/>
</dbReference>
<dbReference type="NCBIfam" id="TIGR00093">
    <property type="entry name" value="pseudouridine synthase"/>
    <property type="match status" value="1"/>
</dbReference>
<dbReference type="GO" id="GO:0160136">
    <property type="term" value="F:16S rRNA pseudouridine(516) synthase activity"/>
    <property type="evidence" value="ECO:0007669"/>
    <property type="project" value="UniProtKB-EC"/>
</dbReference>
<dbReference type="InterPro" id="IPR002942">
    <property type="entry name" value="S4_RNA-bd"/>
</dbReference>
<reference evidence="9 10" key="1">
    <citation type="submission" date="2023-08" db="EMBL/GenBank/DDBJ databases">
        <authorList>
            <person name="Joshi A."/>
            <person name="Thite S."/>
        </authorList>
    </citation>
    <scope>NUCLEOTIDE SEQUENCE [LARGE SCALE GENOMIC DNA]</scope>
    <source>
        <strain evidence="9 10">AC40</strain>
    </source>
</reference>
<gene>
    <name evidence="9" type="primary">rsuA</name>
    <name evidence="9" type="ORF">Q3O60_07125</name>
</gene>
<evidence type="ECO:0000313" key="9">
    <source>
        <dbReference type="EMBL" id="MDP4535954.1"/>
    </source>
</evidence>